<name>A0ACB9R635_9MYRT</name>
<accession>A0ACB9R635</accession>
<sequence>MGKSIPSTTTKLHHLAKIISSSKPLSSPDPNRKHPRIQLSIPRRGATASRPGYSSAVSTQSSGKERVKSAALPKDKMERNKGLEVESTTTTTAEGNCRLPLAQVVSDCVKRWFQDTLKEAKAGDCNMQVLVGQMYNSGYGVPRDPNKGRAWINKASRARSSVWRLGDKRPGYNASDSDSEEDKAAPS</sequence>
<evidence type="ECO:0000313" key="1">
    <source>
        <dbReference type="EMBL" id="KAI4372903.1"/>
    </source>
</evidence>
<evidence type="ECO:0000313" key="2">
    <source>
        <dbReference type="Proteomes" id="UP001057402"/>
    </source>
</evidence>
<dbReference type="EMBL" id="CM042883">
    <property type="protein sequence ID" value="KAI4372903.1"/>
    <property type="molecule type" value="Genomic_DNA"/>
</dbReference>
<gene>
    <name evidence="1" type="ORF">MLD38_011084</name>
</gene>
<proteinExistence type="predicted"/>
<protein>
    <submittedName>
        <fullName evidence="1">Uncharacterized protein</fullName>
    </submittedName>
</protein>
<organism evidence="1 2">
    <name type="scientific">Melastoma candidum</name>
    <dbReference type="NCBI Taxonomy" id="119954"/>
    <lineage>
        <taxon>Eukaryota</taxon>
        <taxon>Viridiplantae</taxon>
        <taxon>Streptophyta</taxon>
        <taxon>Embryophyta</taxon>
        <taxon>Tracheophyta</taxon>
        <taxon>Spermatophyta</taxon>
        <taxon>Magnoliopsida</taxon>
        <taxon>eudicotyledons</taxon>
        <taxon>Gunneridae</taxon>
        <taxon>Pentapetalae</taxon>
        <taxon>rosids</taxon>
        <taxon>malvids</taxon>
        <taxon>Myrtales</taxon>
        <taxon>Melastomataceae</taxon>
        <taxon>Melastomatoideae</taxon>
        <taxon>Melastomateae</taxon>
        <taxon>Melastoma</taxon>
    </lineage>
</organism>
<comment type="caution">
    <text evidence="1">The sequence shown here is derived from an EMBL/GenBank/DDBJ whole genome shotgun (WGS) entry which is preliminary data.</text>
</comment>
<dbReference type="Proteomes" id="UP001057402">
    <property type="component" value="Chromosome 4"/>
</dbReference>
<reference evidence="2" key="1">
    <citation type="journal article" date="2023" name="Front. Plant Sci.">
        <title>Chromosomal-level genome assembly of Melastoma candidum provides insights into trichome evolution.</title>
        <authorList>
            <person name="Zhong Y."/>
            <person name="Wu W."/>
            <person name="Sun C."/>
            <person name="Zou P."/>
            <person name="Liu Y."/>
            <person name="Dai S."/>
            <person name="Zhou R."/>
        </authorList>
    </citation>
    <scope>NUCLEOTIDE SEQUENCE [LARGE SCALE GENOMIC DNA]</scope>
</reference>
<keyword evidence="2" id="KW-1185">Reference proteome</keyword>